<reference evidence="1 2" key="1">
    <citation type="submission" date="2018-06" db="EMBL/GenBank/DDBJ databases">
        <authorList>
            <consortium name="Pathogen Informatics"/>
            <person name="Doyle S."/>
        </authorList>
    </citation>
    <scope>NUCLEOTIDE SEQUENCE [LARGE SCALE GENOMIC DNA]</scope>
    <source>
        <strain evidence="1 2">NCTC10723</strain>
    </source>
</reference>
<sequence length="31" mass="3631">MNIVIENAVLKYIFKKNYEGLLLKSRNQSFG</sequence>
<keyword evidence="2" id="KW-1185">Reference proteome</keyword>
<dbReference type="AlphaFoldDB" id="A0A377GVS2"/>
<protein>
    <submittedName>
        <fullName evidence="1">Uncharacterized protein</fullName>
    </submittedName>
</protein>
<name>A0A377GVS2_9FUSO</name>
<proteinExistence type="predicted"/>
<evidence type="ECO:0000313" key="2">
    <source>
        <dbReference type="Proteomes" id="UP000255328"/>
    </source>
</evidence>
<gene>
    <name evidence="1" type="ORF">NCTC10723_00530</name>
</gene>
<dbReference type="Proteomes" id="UP000255328">
    <property type="component" value="Unassembled WGS sequence"/>
</dbReference>
<evidence type="ECO:0000313" key="1">
    <source>
        <dbReference type="EMBL" id="STO31090.1"/>
    </source>
</evidence>
<accession>A0A377GVS2</accession>
<organism evidence="1 2">
    <name type="scientific">Fusobacterium necrogenes</name>
    <dbReference type="NCBI Taxonomy" id="858"/>
    <lineage>
        <taxon>Bacteria</taxon>
        <taxon>Fusobacteriati</taxon>
        <taxon>Fusobacteriota</taxon>
        <taxon>Fusobacteriia</taxon>
        <taxon>Fusobacteriales</taxon>
        <taxon>Fusobacteriaceae</taxon>
        <taxon>Fusobacterium</taxon>
    </lineage>
</organism>
<dbReference type="EMBL" id="UGGU01000003">
    <property type="protein sequence ID" value="STO31090.1"/>
    <property type="molecule type" value="Genomic_DNA"/>
</dbReference>